<dbReference type="GO" id="GO:0046113">
    <property type="term" value="P:nucleobase catabolic process"/>
    <property type="evidence" value="ECO:0007669"/>
    <property type="project" value="UniProtKB-UniRule"/>
</dbReference>
<dbReference type="EC" id="4.2.1.70" evidence="6"/>
<keyword evidence="2 6" id="KW-0378">Hydrolase</keyword>
<evidence type="ECO:0000313" key="7">
    <source>
        <dbReference type="EMBL" id="MBA4610480.1"/>
    </source>
</evidence>
<comment type="cofactor">
    <cofactor evidence="6">
        <name>Mn(2+)</name>
        <dbReference type="ChEBI" id="CHEBI:29035"/>
    </cofactor>
    <text evidence="6">Binds 1 Mn(2+) ion per subunit.</text>
</comment>
<dbReference type="Pfam" id="PF04227">
    <property type="entry name" value="Indigoidine_A"/>
    <property type="match status" value="1"/>
</dbReference>
<keyword evidence="4 6" id="KW-0456">Lyase</keyword>
<dbReference type="PANTHER" id="PTHR42909:SF1">
    <property type="entry name" value="CARBOHYDRATE KINASE PFKB DOMAIN-CONTAINING PROTEIN"/>
    <property type="match status" value="1"/>
</dbReference>
<keyword evidence="3 6" id="KW-0464">Manganese</keyword>
<evidence type="ECO:0000256" key="5">
    <source>
        <dbReference type="ARBA" id="ARBA00023295"/>
    </source>
</evidence>
<comment type="caution">
    <text evidence="7">The sequence shown here is derived from an EMBL/GenBank/DDBJ whole genome shotgun (WGS) entry which is preliminary data.</text>
</comment>
<dbReference type="EMBL" id="JACEON010000002">
    <property type="protein sequence ID" value="MBA4610480.1"/>
    <property type="molecule type" value="Genomic_DNA"/>
</dbReference>
<dbReference type="InterPro" id="IPR022830">
    <property type="entry name" value="Indigdn_synthA-like"/>
</dbReference>
<evidence type="ECO:0000256" key="6">
    <source>
        <dbReference type="HAMAP-Rule" id="MF_01876"/>
    </source>
</evidence>
<dbReference type="AlphaFoldDB" id="A0A838XUE4"/>
<keyword evidence="8" id="KW-1185">Reference proteome</keyword>
<dbReference type="GO" id="GO:0016798">
    <property type="term" value="F:hydrolase activity, acting on glycosyl bonds"/>
    <property type="evidence" value="ECO:0007669"/>
    <property type="project" value="UniProtKB-KW"/>
</dbReference>
<evidence type="ECO:0000256" key="4">
    <source>
        <dbReference type="ARBA" id="ARBA00023239"/>
    </source>
</evidence>
<dbReference type="PANTHER" id="PTHR42909">
    <property type="entry name" value="ZGC:136858"/>
    <property type="match status" value="1"/>
</dbReference>
<evidence type="ECO:0000256" key="2">
    <source>
        <dbReference type="ARBA" id="ARBA00022801"/>
    </source>
</evidence>
<comment type="catalytic activity">
    <reaction evidence="6">
        <text>D-ribose 5-phosphate + uracil = psi-UMP + H2O</text>
        <dbReference type="Rhea" id="RHEA:18337"/>
        <dbReference type="ChEBI" id="CHEBI:15377"/>
        <dbReference type="ChEBI" id="CHEBI:17568"/>
        <dbReference type="ChEBI" id="CHEBI:58380"/>
        <dbReference type="ChEBI" id="CHEBI:78346"/>
        <dbReference type="EC" id="4.2.1.70"/>
    </reaction>
</comment>
<feature type="binding site" evidence="6">
    <location>
        <position position="113"/>
    </location>
    <ligand>
        <name>substrate</name>
    </ligand>
</feature>
<protein>
    <recommendedName>
        <fullName evidence="6">Pseudouridine-5'-phosphate glycosidase</fullName>
        <shortName evidence="6">PsiMP glycosidase</shortName>
        <ecNumber evidence="6">4.2.1.70</ecNumber>
    </recommendedName>
</protein>
<comment type="subunit">
    <text evidence="6">Homotrimer.</text>
</comment>
<evidence type="ECO:0000256" key="1">
    <source>
        <dbReference type="ARBA" id="ARBA00022723"/>
    </source>
</evidence>
<dbReference type="Proteomes" id="UP000559404">
    <property type="component" value="Unassembled WGS sequence"/>
</dbReference>
<name>A0A838XUE4_9HYPH</name>
<reference evidence="7 8" key="2">
    <citation type="submission" date="2020-08" db="EMBL/GenBank/DDBJ databases">
        <title>Stappia taiwanensis sp. nov., isolated from a coastal thermal spring.</title>
        <authorList>
            <person name="Kampfer P."/>
        </authorList>
    </citation>
    <scope>NUCLEOTIDE SEQUENCE [LARGE SCALE GENOMIC DNA]</scope>
    <source>
        <strain evidence="7 8">DSM 23284</strain>
    </source>
</reference>
<dbReference type="GO" id="GO:0046872">
    <property type="term" value="F:metal ion binding"/>
    <property type="evidence" value="ECO:0007669"/>
    <property type="project" value="UniProtKB-KW"/>
</dbReference>
<proteinExistence type="inferred from homology"/>
<evidence type="ECO:0000256" key="3">
    <source>
        <dbReference type="ARBA" id="ARBA00023211"/>
    </source>
</evidence>
<gene>
    <name evidence="6" type="primary">psuG</name>
    <name evidence="7" type="ORF">H1W37_02345</name>
</gene>
<accession>A0A838XUE4</accession>
<feature type="binding site" evidence="6">
    <location>
        <position position="145"/>
    </location>
    <ligand>
        <name>Mn(2+)</name>
        <dbReference type="ChEBI" id="CHEBI:29035"/>
    </ligand>
</feature>
<sequence length="310" mass="32022">MSETHSAGAAPLAMTEEVRDALAEGRPVVALESTIITHGMPWPRNAETARAVEADIRAGGAIPATIAAMDGLLHIGLSDGALERLARSTEAMKCSRADLAVALTSKRIGSTTVAATMMAADAAGIRVFATGGIGGVHRGAELNFDVSADLEELGRTPVCVVAAGAKALLDLPKTLEVLETRGVPVIGFGTDVFPAFWSRDSGLAAPLRLDSAGEIASLLSMRRRLDGHGGVLVANPVPREAEIPAAEMASVIETALHQAERRGITGKAVTPFVLSLIFDLTKGRSLETNIALVRNNARLAAAIAVADTAG</sequence>
<keyword evidence="5 6" id="KW-0326">Glycosidase</keyword>
<feature type="binding site" evidence="6">
    <location>
        <position position="93"/>
    </location>
    <ligand>
        <name>substrate</name>
    </ligand>
</feature>
<reference evidence="7 8" key="1">
    <citation type="submission" date="2020-07" db="EMBL/GenBank/DDBJ databases">
        <authorList>
            <person name="Li M."/>
        </authorList>
    </citation>
    <scope>NUCLEOTIDE SEQUENCE [LARGE SCALE GENOMIC DNA]</scope>
    <source>
        <strain evidence="7 8">DSM 23284</strain>
    </source>
</reference>
<dbReference type="RefSeq" id="WP_181758680.1">
    <property type="nucleotide sequence ID" value="NZ_BMCR01000002.1"/>
</dbReference>
<feature type="active site" description="Proton donor" evidence="6">
    <location>
        <position position="32"/>
    </location>
</feature>
<comment type="function">
    <text evidence="6">Catalyzes the reversible cleavage of pseudouridine 5'-phosphate (PsiMP) to ribose 5-phosphate and uracil. Functions biologically in the cleavage direction, as part of a pseudouridine degradation pathway.</text>
</comment>
<dbReference type="GO" id="GO:0005737">
    <property type="term" value="C:cytoplasm"/>
    <property type="evidence" value="ECO:0007669"/>
    <property type="project" value="TreeGrafter"/>
</dbReference>
<comment type="similarity">
    <text evidence="6">Belongs to the pseudouridine-5'-phosphate glycosidase family.</text>
</comment>
<evidence type="ECO:0000313" key="8">
    <source>
        <dbReference type="Proteomes" id="UP000559404"/>
    </source>
</evidence>
<feature type="active site" description="Nucleophile" evidence="6">
    <location>
        <position position="166"/>
    </location>
</feature>
<dbReference type="GO" id="GO:0004730">
    <property type="term" value="F:pseudouridylate synthase activity"/>
    <property type="evidence" value="ECO:0007669"/>
    <property type="project" value="UniProtKB-UniRule"/>
</dbReference>
<keyword evidence="1 6" id="KW-0479">Metal-binding</keyword>
<dbReference type="Gene3D" id="3.40.1790.10">
    <property type="entry name" value="Indigoidine synthase domain"/>
    <property type="match status" value="1"/>
</dbReference>
<dbReference type="HAMAP" id="MF_01876">
    <property type="entry name" value="PsiMP_glycosidase"/>
    <property type="match status" value="1"/>
</dbReference>
<dbReference type="InterPro" id="IPR007342">
    <property type="entry name" value="PsuG"/>
</dbReference>
<dbReference type="SUPFAM" id="SSF110581">
    <property type="entry name" value="Indigoidine synthase A-like"/>
    <property type="match status" value="1"/>
</dbReference>
<organism evidence="7 8">
    <name type="scientific">Stappia taiwanensis</name>
    <dbReference type="NCBI Taxonomy" id="992267"/>
    <lineage>
        <taxon>Bacteria</taxon>
        <taxon>Pseudomonadati</taxon>
        <taxon>Pseudomonadota</taxon>
        <taxon>Alphaproteobacteria</taxon>
        <taxon>Hyphomicrobiales</taxon>
        <taxon>Stappiaceae</taxon>
        <taxon>Stappia</taxon>
    </lineage>
</organism>
<feature type="binding site" evidence="6">
    <location>
        <begin position="147"/>
        <end position="149"/>
    </location>
    <ligand>
        <name>substrate</name>
    </ligand>
</feature>